<keyword evidence="6" id="KW-1185">Reference proteome</keyword>
<reference evidence="7" key="1">
    <citation type="submission" date="2016-11" db="UniProtKB">
        <authorList>
            <consortium name="WormBaseParasite"/>
        </authorList>
    </citation>
    <scope>IDENTIFICATION</scope>
</reference>
<feature type="signal peptide" evidence="2">
    <location>
        <begin position="1"/>
        <end position="18"/>
    </location>
</feature>
<reference evidence="4" key="2">
    <citation type="submission" date="2020-08" db="EMBL/GenBank/DDBJ databases">
        <authorList>
            <person name="Kikuchi T."/>
        </authorList>
    </citation>
    <scope>NUCLEOTIDE SEQUENCE</scope>
    <source>
        <strain evidence="3">Ka4C1</strain>
    </source>
</reference>
<evidence type="ECO:0000256" key="2">
    <source>
        <dbReference type="SAM" id="SignalP"/>
    </source>
</evidence>
<dbReference type="EMBL" id="CAJFDI010000005">
    <property type="protein sequence ID" value="CAD5233221.1"/>
    <property type="molecule type" value="Genomic_DNA"/>
</dbReference>
<evidence type="ECO:0000313" key="3">
    <source>
        <dbReference type="EMBL" id="CAD5233221.1"/>
    </source>
</evidence>
<name>A0A1I7SAP5_BURXY</name>
<evidence type="ECO:0000313" key="7">
    <source>
        <dbReference type="WBParaSite" id="BXY_1009200.1"/>
    </source>
</evidence>
<dbReference type="Proteomes" id="UP000659654">
    <property type="component" value="Unassembled WGS sequence"/>
</dbReference>
<keyword evidence="2" id="KW-0732">Signal</keyword>
<evidence type="ECO:0000313" key="6">
    <source>
        <dbReference type="Proteomes" id="UP000659654"/>
    </source>
</evidence>
<feature type="compositionally biased region" description="Polar residues" evidence="1">
    <location>
        <begin position="83"/>
        <end position="94"/>
    </location>
</feature>
<feature type="chain" id="PRO_5035399776" evidence="2">
    <location>
        <begin position="19"/>
        <end position="138"/>
    </location>
</feature>
<dbReference type="Proteomes" id="UP000095284">
    <property type="component" value="Unplaced"/>
</dbReference>
<evidence type="ECO:0000313" key="4">
    <source>
        <dbReference type="EMBL" id="CAG9126917.1"/>
    </source>
</evidence>
<proteinExistence type="predicted"/>
<organism evidence="5 7">
    <name type="scientific">Bursaphelenchus xylophilus</name>
    <name type="common">Pinewood nematode worm</name>
    <name type="synonym">Aphelenchoides xylophilus</name>
    <dbReference type="NCBI Taxonomy" id="6326"/>
    <lineage>
        <taxon>Eukaryota</taxon>
        <taxon>Metazoa</taxon>
        <taxon>Ecdysozoa</taxon>
        <taxon>Nematoda</taxon>
        <taxon>Chromadorea</taxon>
        <taxon>Rhabditida</taxon>
        <taxon>Tylenchina</taxon>
        <taxon>Tylenchomorpha</taxon>
        <taxon>Aphelenchoidea</taxon>
        <taxon>Aphelenchoididae</taxon>
        <taxon>Bursaphelenchus</taxon>
    </lineage>
</organism>
<dbReference type="Proteomes" id="UP000582659">
    <property type="component" value="Unassembled WGS sequence"/>
</dbReference>
<feature type="region of interest" description="Disordered" evidence="1">
    <location>
        <begin position="38"/>
        <end position="138"/>
    </location>
</feature>
<dbReference type="WBParaSite" id="BXY_1009200.1">
    <property type="protein sequence ID" value="BXY_1009200.1"/>
    <property type="gene ID" value="BXY_1009200"/>
</dbReference>
<dbReference type="AlphaFoldDB" id="A0A1I7SAP5"/>
<gene>
    <name evidence="3" type="ORF">BXYJ_LOCUS13312</name>
</gene>
<evidence type="ECO:0000313" key="5">
    <source>
        <dbReference type="Proteomes" id="UP000095284"/>
    </source>
</evidence>
<protein>
    <submittedName>
        <fullName evidence="3">(pine wood nematode) hypothetical protein</fullName>
    </submittedName>
</protein>
<feature type="compositionally biased region" description="Basic and acidic residues" evidence="1">
    <location>
        <begin position="44"/>
        <end position="64"/>
    </location>
</feature>
<sequence length="138" mass="14940">MLLLSVLFVLLLGIHVELVIICGKKKKVIKSNQMGIAGDVVNDAGDKPPMRKVEKSERLSIHGSEDDEEVKMPPMVVNDVPNLRSQATQASQTRNTEDTQEDASQGTAQHKSINKSAGGSAKNMKTSVEPSKVQSCQN</sequence>
<feature type="compositionally biased region" description="Polar residues" evidence="1">
    <location>
        <begin position="102"/>
        <end position="138"/>
    </location>
</feature>
<evidence type="ECO:0000256" key="1">
    <source>
        <dbReference type="SAM" id="MobiDB-lite"/>
    </source>
</evidence>
<dbReference type="EMBL" id="CAJFCV020000005">
    <property type="protein sequence ID" value="CAG9126917.1"/>
    <property type="molecule type" value="Genomic_DNA"/>
</dbReference>
<accession>A0A1I7SAP5</accession>